<dbReference type="InterPro" id="IPR036390">
    <property type="entry name" value="WH_DNA-bd_sf"/>
</dbReference>
<feature type="domain" description="HTH arsR-type" evidence="1">
    <location>
        <begin position="4"/>
        <end position="96"/>
    </location>
</feature>
<reference evidence="2 3" key="1">
    <citation type="submission" date="2023-06" db="EMBL/GenBank/DDBJ databases">
        <title>Microbacterium sp. nov., isolated from a waste landfill.</title>
        <authorList>
            <person name="Wen W."/>
        </authorList>
    </citation>
    <scope>NUCLEOTIDE SEQUENCE [LARGE SCALE GENOMIC DNA]</scope>
    <source>
        <strain evidence="2 3">ASV49</strain>
    </source>
</reference>
<sequence length="202" mass="21669">MARSGYSAISSYSRVTILHLLQERPRRSISELCAATDLHANTVREHLQRLGEAGYVVAETERRTTRGRPRVLYSAATGEDAASSAVARDRVRAAAERGDLMRRVIPDSDGGALSEDAVHQLDALIDDLGSDGFDPVVDERALTVDLSPCSYAASQPEQRGRLCSVHLGLMQGVLTEAGGPLVVDGMLPACDPTQCIVQLASR</sequence>
<dbReference type="SUPFAM" id="SSF46785">
    <property type="entry name" value="Winged helix' DNA-binding domain"/>
    <property type="match status" value="1"/>
</dbReference>
<gene>
    <name evidence="2" type="ORF">QSV35_16450</name>
</gene>
<accession>A0ABT7N2J1</accession>
<dbReference type="InterPro" id="IPR011991">
    <property type="entry name" value="ArsR-like_HTH"/>
</dbReference>
<dbReference type="EMBL" id="JASXSZ010000006">
    <property type="protein sequence ID" value="MDL9980928.1"/>
    <property type="molecule type" value="Genomic_DNA"/>
</dbReference>
<dbReference type="Proteomes" id="UP001235064">
    <property type="component" value="Unassembled WGS sequence"/>
</dbReference>
<dbReference type="InterPro" id="IPR036388">
    <property type="entry name" value="WH-like_DNA-bd_sf"/>
</dbReference>
<dbReference type="Pfam" id="PF01022">
    <property type="entry name" value="HTH_5"/>
    <property type="match status" value="1"/>
</dbReference>
<dbReference type="CDD" id="cd00090">
    <property type="entry name" value="HTH_ARSR"/>
    <property type="match status" value="1"/>
</dbReference>
<name>A0ABT7N2J1_9MICO</name>
<protein>
    <submittedName>
        <fullName evidence="2">ArsR family transcriptional regulator</fullName>
    </submittedName>
</protein>
<dbReference type="SMART" id="SM00418">
    <property type="entry name" value="HTH_ARSR"/>
    <property type="match status" value="1"/>
</dbReference>
<evidence type="ECO:0000259" key="1">
    <source>
        <dbReference type="SMART" id="SM00418"/>
    </source>
</evidence>
<keyword evidence="3" id="KW-1185">Reference proteome</keyword>
<evidence type="ECO:0000313" key="3">
    <source>
        <dbReference type="Proteomes" id="UP001235064"/>
    </source>
</evidence>
<dbReference type="RefSeq" id="WP_286289909.1">
    <property type="nucleotide sequence ID" value="NZ_JASXSZ010000006.1"/>
</dbReference>
<evidence type="ECO:0000313" key="2">
    <source>
        <dbReference type="EMBL" id="MDL9980928.1"/>
    </source>
</evidence>
<dbReference type="InterPro" id="IPR001845">
    <property type="entry name" value="HTH_ArsR_DNA-bd_dom"/>
</dbReference>
<dbReference type="Gene3D" id="1.10.10.10">
    <property type="entry name" value="Winged helix-like DNA-binding domain superfamily/Winged helix DNA-binding domain"/>
    <property type="match status" value="1"/>
</dbReference>
<proteinExistence type="predicted"/>
<organism evidence="2 3">
    <name type="scientific">Microbacterium candidum</name>
    <dbReference type="NCBI Taxonomy" id="3041922"/>
    <lineage>
        <taxon>Bacteria</taxon>
        <taxon>Bacillati</taxon>
        <taxon>Actinomycetota</taxon>
        <taxon>Actinomycetes</taxon>
        <taxon>Micrococcales</taxon>
        <taxon>Microbacteriaceae</taxon>
        <taxon>Microbacterium</taxon>
    </lineage>
</organism>
<comment type="caution">
    <text evidence="2">The sequence shown here is derived from an EMBL/GenBank/DDBJ whole genome shotgun (WGS) entry which is preliminary data.</text>
</comment>